<proteinExistence type="predicted"/>
<dbReference type="Pfam" id="PF13306">
    <property type="entry name" value="LRR_5"/>
    <property type="match status" value="1"/>
</dbReference>
<accession>A0ABR2H714</accession>
<sequence length="145" mass="16092">MLFYANGPVTFVQDSFKNTKNLSYFEIHAVGGIDLQLTLFKNSNINEIELYSDGVVNFVQGSFQNCKNMTTLTIHSPSDVTLGNDAFQNSQIQHLDIIWGNGTSGAIYVAEKSTVQFTSGSFKNCNQLSTVYILTQKEMLSILCN</sequence>
<name>A0ABR2H714_9EUKA</name>
<keyword evidence="3" id="KW-1185">Reference proteome</keyword>
<evidence type="ECO:0000313" key="1">
    <source>
        <dbReference type="EMBL" id="KAK8834600.1"/>
    </source>
</evidence>
<reference evidence="2 3" key="1">
    <citation type="submission" date="2024-04" db="EMBL/GenBank/DDBJ databases">
        <title>Tritrichomonas musculus Genome.</title>
        <authorList>
            <person name="Alves-Ferreira E."/>
            <person name="Grigg M."/>
            <person name="Lorenzi H."/>
            <person name="Galac M."/>
        </authorList>
    </citation>
    <scope>NUCLEOTIDE SEQUENCE [LARGE SCALE GENOMIC DNA]</scope>
    <source>
        <strain evidence="2 3">EAF2021</strain>
    </source>
</reference>
<evidence type="ECO:0000313" key="2">
    <source>
        <dbReference type="EMBL" id="KAK8842024.1"/>
    </source>
</evidence>
<dbReference type="InterPro" id="IPR032675">
    <property type="entry name" value="LRR_dom_sf"/>
</dbReference>
<dbReference type="InterPro" id="IPR026906">
    <property type="entry name" value="LRR_5"/>
</dbReference>
<dbReference type="Gene3D" id="3.80.10.10">
    <property type="entry name" value="Ribonuclease Inhibitor"/>
    <property type="match status" value="1"/>
</dbReference>
<gene>
    <name evidence="2" type="ORF">M9Y10_026240</name>
    <name evidence="1" type="ORF">M9Y10_027262</name>
</gene>
<dbReference type="EMBL" id="JAPFFF010000361">
    <property type="protein sequence ID" value="KAK8834600.1"/>
    <property type="molecule type" value="Genomic_DNA"/>
</dbReference>
<protein>
    <recommendedName>
        <fullName evidence="4">Surface antigen BspA-like</fullName>
    </recommendedName>
</protein>
<evidence type="ECO:0008006" key="4">
    <source>
        <dbReference type="Google" id="ProtNLM"/>
    </source>
</evidence>
<dbReference type="Proteomes" id="UP001470230">
    <property type="component" value="Unassembled WGS sequence"/>
</dbReference>
<dbReference type="EMBL" id="JAPFFF010000039">
    <property type="protein sequence ID" value="KAK8842024.1"/>
    <property type="molecule type" value="Genomic_DNA"/>
</dbReference>
<dbReference type="SUPFAM" id="SSF52058">
    <property type="entry name" value="L domain-like"/>
    <property type="match status" value="1"/>
</dbReference>
<organism evidence="2 3">
    <name type="scientific">Tritrichomonas musculus</name>
    <dbReference type="NCBI Taxonomy" id="1915356"/>
    <lineage>
        <taxon>Eukaryota</taxon>
        <taxon>Metamonada</taxon>
        <taxon>Parabasalia</taxon>
        <taxon>Tritrichomonadida</taxon>
        <taxon>Tritrichomonadidae</taxon>
        <taxon>Tritrichomonas</taxon>
    </lineage>
</organism>
<comment type="caution">
    <text evidence="2">The sequence shown here is derived from an EMBL/GenBank/DDBJ whole genome shotgun (WGS) entry which is preliminary data.</text>
</comment>
<evidence type="ECO:0000313" key="3">
    <source>
        <dbReference type="Proteomes" id="UP001470230"/>
    </source>
</evidence>